<evidence type="ECO:0000313" key="2">
    <source>
        <dbReference type="EMBL" id="KAK1746153.1"/>
    </source>
</evidence>
<protein>
    <recommendedName>
        <fullName evidence="4">PLA2c domain-containing protein</fullName>
    </recommendedName>
</protein>
<dbReference type="Gene3D" id="3.40.1090.10">
    <property type="entry name" value="Cytosolic phospholipase A2 catalytic domain"/>
    <property type="match status" value="1"/>
</dbReference>
<dbReference type="Proteomes" id="UP001224775">
    <property type="component" value="Unassembled WGS sequence"/>
</dbReference>
<feature type="chain" id="PRO_5042198979" description="PLA2c domain-containing protein" evidence="1">
    <location>
        <begin position="18"/>
        <end position="606"/>
    </location>
</feature>
<gene>
    <name evidence="2" type="ORF">QTG54_002760</name>
</gene>
<keyword evidence="1" id="KW-0732">Signal</keyword>
<proteinExistence type="predicted"/>
<dbReference type="GO" id="GO:0004623">
    <property type="term" value="F:phospholipase A2 activity"/>
    <property type="evidence" value="ECO:0007669"/>
    <property type="project" value="TreeGrafter"/>
</dbReference>
<accession>A0AAD8YH22</accession>
<dbReference type="InterPro" id="IPR016035">
    <property type="entry name" value="Acyl_Trfase/lysoPLipase"/>
</dbReference>
<evidence type="ECO:0008006" key="4">
    <source>
        <dbReference type="Google" id="ProtNLM"/>
    </source>
</evidence>
<dbReference type="EMBL" id="JATAAI010000004">
    <property type="protein sequence ID" value="KAK1746153.1"/>
    <property type="molecule type" value="Genomic_DNA"/>
</dbReference>
<comment type="caution">
    <text evidence="2">The sequence shown here is derived from an EMBL/GenBank/DDBJ whole genome shotgun (WGS) entry which is preliminary data.</text>
</comment>
<organism evidence="2 3">
    <name type="scientific">Skeletonema marinoi</name>
    <dbReference type="NCBI Taxonomy" id="267567"/>
    <lineage>
        <taxon>Eukaryota</taxon>
        <taxon>Sar</taxon>
        <taxon>Stramenopiles</taxon>
        <taxon>Ochrophyta</taxon>
        <taxon>Bacillariophyta</taxon>
        <taxon>Coscinodiscophyceae</taxon>
        <taxon>Thalassiosirophycidae</taxon>
        <taxon>Thalassiosirales</taxon>
        <taxon>Skeletonemataceae</taxon>
        <taxon>Skeletonema</taxon>
        <taxon>Skeletonema marinoi-dohrnii complex</taxon>
    </lineage>
</organism>
<evidence type="ECO:0000256" key="1">
    <source>
        <dbReference type="SAM" id="SignalP"/>
    </source>
</evidence>
<dbReference type="PANTHER" id="PTHR10728:SF40">
    <property type="entry name" value="PATATIN FAMILY PROTEIN"/>
    <property type="match status" value="1"/>
</dbReference>
<keyword evidence="3" id="KW-1185">Reference proteome</keyword>
<dbReference type="SUPFAM" id="SSF52151">
    <property type="entry name" value="FabD/lysophospholipase-like"/>
    <property type="match status" value="1"/>
</dbReference>
<evidence type="ECO:0000313" key="3">
    <source>
        <dbReference type="Proteomes" id="UP001224775"/>
    </source>
</evidence>
<sequence length="606" mass="67856">MVISLLYFFAAANLVHSFSLPSTGFRSIKSWDDVKEPWDKAGRRYGPNWSVDDNLDPVETPGQTGAMVWPIPYNSSYVHPEMRADLPVGKFLRSRPNLGICMSGGGMRAATCALGWYRGLNHLNLLQKARYVSANSGATWTSLPLTCRSILEKKELGTDIDLDEYLGKYEGKYDDICVEEKSLIGKNLVEANILDPEDPLMEIREDWNWENDFWLDLSNAYLWNSDIKPILDESSLPFPVFVATAYDSRNNKEFFPIENTLLYSGVPLDPRKLDKNAFMGGGFVQGVALNAASVEDETPVPFELDDNKLYLKEFENPSPVVKIAELTSASSNFGASGDAMLKIDLQNSFFRKQVYGIAKMFKGELKKTDLSGYFDPGKYKWWSPTTGGAPVDLNFVDGGMFDNLGVLALLRRGCSTIIVCDSCDTDVCNGSIFDPNIDTIIEETCGVKYYDVASLFGRGKSIIKDIFVKKGYKDTLNDRSKVFAPEEFDFLMKEMRALRMQGKPLVVRKKLPIIPNPLAGVYDEVEVDMIFCFNGAVDEFCKPVMEEESGGPLGWMFGKKTKKDDFPYVDTLKCDYTSQEVSKLASLSSYNLVEGLKNVGFDIEQV</sequence>
<dbReference type="AlphaFoldDB" id="A0AAD8YH22"/>
<reference evidence="2" key="1">
    <citation type="submission" date="2023-06" db="EMBL/GenBank/DDBJ databases">
        <title>Survivors Of The Sea: Transcriptome response of Skeletonema marinoi to long-term dormancy.</title>
        <authorList>
            <person name="Pinder M.I.M."/>
            <person name="Kourtchenko O."/>
            <person name="Robertson E.K."/>
            <person name="Larsson T."/>
            <person name="Maumus F."/>
            <person name="Osuna-Cruz C.M."/>
            <person name="Vancaester E."/>
            <person name="Stenow R."/>
            <person name="Vandepoele K."/>
            <person name="Ploug H."/>
            <person name="Bruchert V."/>
            <person name="Godhe A."/>
            <person name="Topel M."/>
        </authorList>
    </citation>
    <scope>NUCLEOTIDE SEQUENCE</scope>
    <source>
        <strain evidence="2">R05AC</strain>
    </source>
</reference>
<feature type="signal peptide" evidence="1">
    <location>
        <begin position="1"/>
        <end position="17"/>
    </location>
</feature>
<dbReference type="GO" id="GO:0046475">
    <property type="term" value="P:glycerophospholipid catabolic process"/>
    <property type="evidence" value="ECO:0007669"/>
    <property type="project" value="TreeGrafter"/>
</dbReference>
<name>A0AAD8YH22_9STRA</name>
<dbReference type="GO" id="GO:0005829">
    <property type="term" value="C:cytosol"/>
    <property type="evidence" value="ECO:0007669"/>
    <property type="project" value="TreeGrafter"/>
</dbReference>
<dbReference type="PANTHER" id="PTHR10728">
    <property type="entry name" value="CYTOSOLIC PHOSPHOLIPASE A2"/>
    <property type="match status" value="1"/>
</dbReference>